<protein>
    <submittedName>
        <fullName evidence="2">Gliding motility-associated C-terminal domain-containing protein</fullName>
    </submittedName>
</protein>
<reference evidence="2 3" key="1">
    <citation type="submission" date="2021-03" db="EMBL/GenBank/DDBJ databases">
        <title>Muricauda lutimaris sp. nov. and Muricauda ruestringensis sp. nov, two marine members of the Flavobacteriaceae isolated from deep sea sediments of Western Pacific.</title>
        <authorList>
            <person name="Zhao S."/>
            <person name="Liu R."/>
        </authorList>
    </citation>
    <scope>NUCLEOTIDE SEQUENCE [LARGE SCALE GENOMIC DNA]</scope>
    <source>
        <strain evidence="2 3">BC31-1-A7</strain>
    </source>
</reference>
<proteinExistence type="predicted"/>
<organism evidence="2 3">
    <name type="scientific">Flagellimonas aurea</name>
    <dbReference type="NCBI Taxonomy" id="2915619"/>
    <lineage>
        <taxon>Bacteria</taxon>
        <taxon>Pseudomonadati</taxon>
        <taxon>Bacteroidota</taxon>
        <taxon>Flavobacteriia</taxon>
        <taxon>Flavobacteriales</taxon>
        <taxon>Flavobacteriaceae</taxon>
        <taxon>Flagellimonas</taxon>
    </lineage>
</organism>
<dbReference type="RefSeq" id="WP_207036179.1">
    <property type="nucleotide sequence ID" value="NZ_JAFLNL010000012.1"/>
</dbReference>
<sequence>MTFKKMSKPILFWILFACLLGLSHNLSAQCAGTDNTVTVCNKDQDPGTQNFDLFSNLGGSPAPGGTWSTTDPANFFALDQVNGIVNLWEVKNSGVHEFTYTNPDCNESAVVTINLGGYPGEDNVDGSADACGDDPAVNLHSFIGDDTQGKIQDFNGLWEAVTPSAAGHLSGNIFNAQAAGVGVYEFTHTVPEVDTCPSRQVRLILEVQRPANSGVGTDLIVCTTDDLSGLTNFDLDGLLAGEDMNGTWSEGPNTDQLEDLTDHEIDVQAIRDQNTMGTFSFTYTVFPAHAVCSVERTTVNIVILPTFQATMEAVNYCNGSSEYTVNIADYDDTLIQSGTYDISYALTSGGITRESTSTLVLGNDGTGSFNIDADLTNLNEVTVLNITSLGEEVCPDIQVDPISFIVSDPMADVIDTCEGEDITVSLTNIFDASFDRTNGDYDVTYTILAPSGTTNTFTMNAVAFDSGNAALTLPADQISETGNHTIGFEVASGLTLDCVITDTVTITPIPSAIDLDLIVDNSCDATRIDVMVDAPLLADGGYVVSYEVISQETHAVLIDNTINFAGGMADYQIDLATLPQGNYTVTVGSTQNDTTPCRIDFDFELSENFAVEGIPQTPTADALQTFCLGMFAPNTPMLADIEVSANGQLLFYATATDMDILPLDTPLVDGEDYFISSMDPDNNCEGSDRIQVVVALSDLEPPTVMGMNPTFCGSENPMITDLNTSVNSTGDIVWFETALGGTPMEGTTLLIDNKSYFAATSNGQCYGVGRVEVVPTIYHLEPAIAEYPTLALCGLEHPTVANLVGAIEDTPYNIVWYDAPENGTPLADTDLLVDGMVYFAESFDPDTGCTNPERAMVTVDLSHCDPEDYGFFVPDGFSPNGDGRNDTFFVPNIEVIFPNFTLEILNRYGTTLFKGDKSTPAWDGRNRSGMAPNGVYFYIIDYHKEGYGPIQGRLYLNR</sequence>
<gene>
    <name evidence="2" type="ORF">J0656_17240</name>
</gene>
<accession>A0ABS3GA95</accession>
<dbReference type="EMBL" id="JAFLNL010000012">
    <property type="protein sequence ID" value="MBO0355766.1"/>
    <property type="molecule type" value="Genomic_DNA"/>
</dbReference>
<evidence type="ECO:0000313" key="3">
    <source>
        <dbReference type="Proteomes" id="UP000664044"/>
    </source>
</evidence>
<name>A0ABS3GA95_9FLAO</name>
<dbReference type="InterPro" id="IPR026341">
    <property type="entry name" value="T9SS_type_B"/>
</dbReference>
<evidence type="ECO:0000256" key="1">
    <source>
        <dbReference type="SAM" id="SignalP"/>
    </source>
</evidence>
<keyword evidence="3" id="KW-1185">Reference proteome</keyword>
<keyword evidence="1" id="KW-0732">Signal</keyword>
<dbReference type="Pfam" id="PF13585">
    <property type="entry name" value="CHU_C"/>
    <property type="match status" value="1"/>
</dbReference>
<comment type="caution">
    <text evidence="2">The sequence shown here is derived from an EMBL/GenBank/DDBJ whole genome shotgun (WGS) entry which is preliminary data.</text>
</comment>
<feature type="chain" id="PRO_5046897278" evidence="1">
    <location>
        <begin position="29"/>
        <end position="958"/>
    </location>
</feature>
<dbReference type="NCBIfam" id="TIGR04131">
    <property type="entry name" value="Bac_Flav_CTERM"/>
    <property type="match status" value="1"/>
</dbReference>
<dbReference type="Proteomes" id="UP000664044">
    <property type="component" value="Unassembled WGS sequence"/>
</dbReference>
<feature type="signal peptide" evidence="1">
    <location>
        <begin position="1"/>
        <end position="28"/>
    </location>
</feature>
<evidence type="ECO:0000313" key="2">
    <source>
        <dbReference type="EMBL" id="MBO0355766.1"/>
    </source>
</evidence>